<dbReference type="EC" id="1.1.1.47" evidence="3"/>
<evidence type="ECO:0000256" key="1">
    <source>
        <dbReference type="ARBA" id="ARBA00006484"/>
    </source>
</evidence>
<dbReference type="EMBL" id="CP023747">
    <property type="protein sequence ID" value="QEV37459.1"/>
    <property type="molecule type" value="Genomic_DNA"/>
</dbReference>
<name>A0A5P2W1U9_9ACTN</name>
<dbReference type="InterPro" id="IPR036291">
    <property type="entry name" value="NAD(P)-bd_dom_sf"/>
</dbReference>
<evidence type="ECO:0000256" key="2">
    <source>
        <dbReference type="ARBA" id="ARBA00023002"/>
    </source>
</evidence>
<sequence length="263" mass="26708">MSMTADTSVAELGGKHAIVTGASRGIGAAISRALAGAGARVLLVGRSEETLARVAAELPNDPVVMAVDLTRPDAHQTVMNRAEEVFGTVDVLVNNAGGGGAHGPLHTVPLADADTSWDLYLRAPLFLSALAAMNMAGHGGGSIVNISSGLGQQGMAGTSVYSALRAGIEGATRALAAEWGAQQVRVNAVCPGVTRTTLGSWVTADAATFNRYLGKVPLGRIGEPEDIAAAVLFLSTARSSYITGQTLNVDGGWATSVPNPAAH</sequence>
<dbReference type="Pfam" id="PF13561">
    <property type="entry name" value="adh_short_C2"/>
    <property type="match status" value="1"/>
</dbReference>
<accession>A0A5P2W1U9</accession>
<evidence type="ECO:0000313" key="4">
    <source>
        <dbReference type="Proteomes" id="UP000325763"/>
    </source>
</evidence>
<dbReference type="CDD" id="cd05233">
    <property type="entry name" value="SDR_c"/>
    <property type="match status" value="1"/>
</dbReference>
<dbReference type="PRINTS" id="PR00080">
    <property type="entry name" value="SDRFAMILY"/>
</dbReference>
<dbReference type="Gene3D" id="3.40.50.720">
    <property type="entry name" value="NAD(P)-binding Rossmann-like Domain"/>
    <property type="match status" value="1"/>
</dbReference>
<dbReference type="InterPro" id="IPR002347">
    <property type="entry name" value="SDR_fam"/>
</dbReference>
<keyword evidence="2 3" id="KW-0560">Oxidoreductase</keyword>
<dbReference type="PANTHER" id="PTHR43639:SF1">
    <property type="entry name" value="SHORT-CHAIN DEHYDROGENASE_REDUCTASE FAMILY PROTEIN"/>
    <property type="match status" value="1"/>
</dbReference>
<dbReference type="PANTHER" id="PTHR43639">
    <property type="entry name" value="OXIDOREDUCTASE, SHORT-CHAIN DEHYDROGENASE/REDUCTASE FAMILY (AFU_ORTHOLOGUE AFUA_5G02870)"/>
    <property type="match status" value="1"/>
</dbReference>
<gene>
    <name evidence="3" type="ORF">CP978_01800</name>
</gene>
<dbReference type="GO" id="GO:0047936">
    <property type="term" value="F:glucose 1-dehydrogenase [NAD(P)+] activity"/>
    <property type="evidence" value="ECO:0007669"/>
    <property type="project" value="UniProtKB-EC"/>
</dbReference>
<dbReference type="NCBIfam" id="NF005559">
    <property type="entry name" value="PRK07231.1"/>
    <property type="match status" value="1"/>
</dbReference>
<evidence type="ECO:0000313" key="3">
    <source>
        <dbReference type="EMBL" id="QEV37459.1"/>
    </source>
</evidence>
<proteinExistence type="inferred from homology"/>
<dbReference type="KEGG" id="snq:CP978_01800"/>
<dbReference type="PRINTS" id="PR00081">
    <property type="entry name" value="GDHRDH"/>
</dbReference>
<comment type="similarity">
    <text evidence="1">Belongs to the short-chain dehydrogenases/reductases (SDR) family.</text>
</comment>
<dbReference type="Proteomes" id="UP000325763">
    <property type="component" value="Chromosome"/>
</dbReference>
<dbReference type="AlphaFoldDB" id="A0A5P2W1U9"/>
<protein>
    <submittedName>
        <fullName evidence="3">Glucose 1-dehydrogenase</fullName>
        <ecNumber evidence="3">1.1.1.47</ecNumber>
    </submittedName>
</protein>
<dbReference type="SUPFAM" id="SSF51735">
    <property type="entry name" value="NAD(P)-binding Rossmann-fold domains"/>
    <property type="match status" value="1"/>
</dbReference>
<reference evidence="3 4" key="1">
    <citation type="submission" date="2017-09" db="EMBL/GenBank/DDBJ databases">
        <title>Streptomyces genome completion.</title>
        <authorList>
            <person name="Lee N."/>
            <person name="Cho B.-K."/>
        </authorList>
    </citation>
    <scope>NUCLEOTIDE SEQUENCE [LARGE SCALE GENOMIC DNA]</scope>
    <source>
        <strain evidence="3 4">ATCC 14899</strain>
    </source>
</reference>
<organism evidence="3 4">
    <name type="scientific">Streptomyces nodosus</name>
    <dbReference type="NCBI Taxonomy" id="40318"/>
    <lineage>
        <taxon>Bacteria</taxon>
        <taxon>Bacillati</taxon>
        <taxon>Actinomycetota</taxon>
        <taxon>Actinomycetes</taxon>
        <taxon>Kitasatosporales</taxon>
        <taxon>Streptomycetaceae</taxon>
        <taxon>Streptomyces</taxon>
    </lineage>
</organism>
<dbReference type="FunFam" id="3.40.50.720:FF:000084">
    <property type="entry name" value="Short-chain dehydrogenase reductase"/>
    <property type="match status" value="1"/>
</dbReference>